<feature type="domain" description="ChsH2 rubredoxin-like zinc ribbon" evidence="2">
    <location>
        <begin position="23"/>
        <end position="58"/>
    </location>
</feature>
<proteinExistence type="predicted"/>
<dbReference type="PANTHER" id="PTHR34075:SF5">
    <property type="entry name" value="BLR3430 PROTEIN"/>
    <property type="match status" value="1"/>
</dbReference>
<comment type="caution">
    <text evidence="3">The sequence shown here is derived from an EMBL/GenBank/DDBJ whole genome shotgun (WGS) entry which is preliminary data.</text>
</comment>
<sequence>MPTFSEARKISDPAMNPGDEPYFAAAAEGKLLVKVCSSCEQTHHYPRALCPFCWSSEVQWADSQGTGVIYTYSVTRRGTGTPYCIAYVTLDEGPTILTNIVDTDLDTVRIGQRVRVVFKTSESGTSIPMFTPVADNTP</sequence>
<dbReference type="InterPro" id="IPR002878">
    <property type="entry name" value="ChsH2_C"/>
</dbReference>
<feature type="domain" description="ChsH2 C-terminal OB-fold" evidence="1">
    <location>
        <begin position="60"/>
        <end position="119"/>
    </location>
</feature>
<dbReference type="Pfam" id="PF12172">
    <property type="entry name" value="zf-ChsH2"/>
    <property type="match status" value="1"/>
</dbReference>
<evidence type="ECO:0000313" key="4">
    <source>
        <dbReference type="Proteomes" id="UP000672934"/>
    </source>
</evidence>
<dbReference type="InterPro" id="IPR012340">
    <property type="entry name" value="NA-bd_OB-fold"/>
</dbReference>
<dbReference type="PANTHER" id="PTHR34075">
    <property type="entry name" value="BLR3430 PROTEIN"/>
    <property type="match status" value="1"/>
</dbReference>
<organism evidence="3 4">
    <name type="scientific">Cupriavidus yeoncheonensis</name>
    <dbReference type="NCBI Taxonomy" id="1462994"/>
    <lineage>
        <taxon>Bacteria</taxon>
        <taxon>Pseudomonadati</taxon>
        <taxon>Pseudomonadota</taxon>
        <taxon>Betaproteobacteria</taxon>
        <taxon>Burkholderiales</taxon>
        <taxon>Burkholderiaceae</taxon>
        <taxon>Cupriavidus</taxon>
    </lineage>
</organism>
<name>A0A916MZR1_9BURK</name>
<evidence type="ECO:0000313" key="3">
    <source>
        <dbReference type="EMBL" id="CAG2153732.1"/>
    </source>
</evidence>
<gene>
    <name evidence="3" type="ORF">LMG31506_04895</name>
</gene>
<evidence type="ECO:0008006" key="5">
    <source>
        <dbReference type="Google" id="ProtNLM"/>
    </source>
</evidence>
<reference evidence="3" key="1">
    <citation type="submission" date="2021-03" db="EMBL/GenBank/DDBJ databases">
        <authorList>
            <person name="Peeters C."/>
        </authorList>
    </citation>
    <scope>NUCLEOTIDE SEQUENCE</scope>
    <source>
        <strain evidence="3">LMG 31506</strain>
    </source>
</reference>
<dbReference type="Pfam" id="PF01796">
    <property type="entry name" value="OB_ChsH2_C"/>
    <property type="match status" value="1"/>
</dbReference>
<accession>A0A916MZR1</accession>
<dbReference type="SUPFAM" id="SSF50249">
    <property type="entry name" value="Nucleic acid-binding proteins"/>
    <property type="match status" value="1"/>
</dbReference>
<dbReference type="InterPro" id="IPR022002">
    <property type="entry name" value="ChsH2_Znr"/>
</dbReference>
<dbReference type="EMBL" id="CAJPUY010000020">
    <property type="protein sequence ID" value="CAG2153732.1"/>
    <property type="molecule type" value="Genomic_DNA"/>
</dbReference>
<dbReference type="RefSeq" id="WP_211949773.1">
    <property type="nucleotide sequence ID" value="NZ_CAJPUY010000020.1"/>
</dbReference>
<dbReference type="AlphaFoldDB" id="A0A916MZR1"/>
<dbReference type="Proteomes" id="UP000672934">
    <property type="component" value="Unassembled WGS sequence"/>
</dbReference>
<protein>
    <recommendedName>
        <fullName evidence="5">DNA-binding protein</fullName>
    </recommendedName>
</protein>
<dbReference type="Gene3D" id="6.10.30.10">
    <property type="match status" value="1"/>
</dbReference>
<evidence type="ECO:0000259" key="2">
    <source>
        <dbReference type="Pfam" id="PF12172"/>
    </source>
</evidence>
<dbReference type="InterPro" id="IPR052513">
    <property type="entry name" value="Thioester_dehydratase-like"/>
</dbReference>
<evidence type="ECO:0000259" key="1">
    <source>
        <dbReference type="Pfam" id="PF01796"/>
    </source>
</evidence>
<keyword evidence="4" id="KW-1185">Reference proteome</keyword>